<evidence type="ECO:0000259" key="9">
    <source>
        <dbReference type="Pfam" id="PF07687"/>
    </source>
</evidence>
<dbReference type="PANTHER" id="PTHR43808">
    <property type="entry name" value="ACETYLORNITHINE DEACETYLASE"/>
    <property type="match status" value="1"/>
</dbReference>
<dbReference type="PANTHER" id="PTHR43808:SF31">
    <property type="entry name" value="N-ACETYL-L-CITRULLINE DEACETYLASE"/>
    <property type="match status" value="1"/>
</dbReference>
<evidence type="ECO:0000256" key="2">
    <source>
        <dbReference type="ARBA" id="ARBA00005691"/>
    </source>
</evidence>
<dbReference type="GO" id="GO:0046872">
    <property type="term" value="F:metal ion binding"/>
    <property type="evidence" value="ECO:0007669"/>
    <property type="project" value="UniProtKB-KW"/>
</dbReference>
<dbReference type="InterPro" id="IPR050072">
    <property type="entry name" value="Peptidase_M20A"/>
</dbReference>
<keyword evidence="5" id="KW-0028">Amino-acid biosynthesis</keyword>
<dbReference type="InterPro" id="IPR010169">
    <property type="entry name" value="AcOrn-deacetyl"/>
</dbReference>
<reference evidence="10" key="1">
    <citation type="submission" date="2018-06" db="EMBL/GenBank/DDBJ databases">
        <authorList>
            <person name="Zhirakovskaya E."/>
        </authorList>
    </citation>
    <scope>NUCLEOTIDE SEQUENCE</scope>
</reference>
<name>A0A3B0SLK5_9ZZZZ</name>
<dbReference type="InterPro" id="IPR001261">
    <property type="entry name" value="ArgE/DapE_CS"/>
</dbReference>
<evidence type="ECO:0000256" key="1">
    <source>
        <dbReference type="ARBA" id="ARBA00001947"/>
    </source>
</evidence>
<dbReference type="NCBIfam" id="NF005710">
    <property type="entry name" value="PRK07522.1"/>
    <property type="match status" value="1"/>
</dbReference>
<keyword evidence="6" id="KW-0479">Metal-binding</keyword>
<dbReference type="Gene3D" id="3.30.70.360">
    <property type="match status" value="1"/>
</dbReference>
<comment type="similarity">
    <text evidence="2">Belongs to the peptidase M20A family. ArgE subfamily.</text>
</comment>
<gene>
    <name evidence="10" type="ORF">MNBD_ALPHA04-442</name>
</gene>
<keyword evidence="8" id="KW-0862">Zinc</keyword>
<keyword evidence="4" id="KW-0055">Arginine biosynthesis</keyword>
<evidence type="ECO:0000256" key="8">
    <source>
        <dbReference type="ARBA" id="ARBA00022833"/>
    </source>
</evidence>
<organism evidence="10">
    <name type="scientific">hydrothermal vent metagenome</name>
    <dbReference type="NCBI Taxonomy" id="652676"/>
    <lineage>
        <taxon>unclassified sequences</taxon>
        <taxon>metagenomes</taxon>
        <taxon>ecological metagenomes</taxon>
    </lineage>
</organism>
<evidence type="ECO:0000256" key="3">
    <source>
        <dbReference type="ARBA" id="ARBA00022490"/>
    </source>
</evidence>
<dbReference type="Pfam" id="PF07687">
    <property type="entry name" value="M20_dimer"/>
    <property type="match status" value="1"/>
</dbReference>
<dbReference type="NCBIfam" id="TIGR01892">
    <property type="entry name" value="AcOrn-deacetyl"/>
    <property type="match status" value="1"/>
</dbReference>
<proteinExistence type="inferred from homology"/>
<protein>
    <submittedName>
        <fullName evidence="10">Acetylornithine deacetylase</fullName>
        <ecNumber evidence="10">3.5.1.16</ecNumber>
    </submittedName>
</protein>
<sequence length="387" mass="41334">MSEHLTSIAREILNSLIGFDTTSRNSNLALIEWVENHLESFGVASTRVSNADGSKANLYATVGPNVEGGIILSGHSDVVPVDGQDWDSDPWTVREDAGLLHGRGTCDMKGFIALALAAVPLFKEGQRPVHLALSYDEEVGCLGAPAMIKEIAETLPKPALAIIGEPTMMKPVTGHKGICLHEVEVLGHEAHSSLTHLGVSANMVAIELMHDLAELARELWENADPDSPFTPPHATLTIGKMHGGTAANILARQANFTFDLRCPPGNDPSRILAPFKEKCLALDVELKAAFPDCGITLVQRSNAPPMTDEGSQEAAAFVRKLTGDNGPAGAVAYATEGGQFQQAGFPTIVCGPGSIEQAHQPNEYLSVDQFERGAAFMERLAKELQHP</sequence>
<feature type="domain" description="Peptidase M20 dimerisation" evidence="9">
    <location>
        <begin position="173"/>
        <end position="279"/>
    </location>
</feature>
<dbReference type="InterPro" id="IPR011650">
    <property type="entry name" value="Peptidase_M20_dimer"/>
</dbReference>
<dbReference type="GO" id="GO:0008777">
    <property type="term" value="F:acetylornithine deacetylase activity"/>
    <property type="evidence" value="ECO:0007669"/>
    <property type="project" value="UniProtKB-EC"/>
</dbReference>
<evidence type="ECO:0000313" key="10">
    <source>
        <dbReference type="EMBL" id="VAV95755.1"/>
    </source>
</evidence>
<dbReference type="AlphaFoldDB" id="A0A3B0SLK5"/>
<dbReference type="GO" id="GO:0006526">
    <property type="term" value="P:L-arginine biosynthetic process"/>
    <property type="evidence" value="ECO:0007669"/>
    <property type="project" value="UniProtKB-KW"/>
</dbReference>
<keyword evidence="3" id="KW-0963">Cytoplasm</keyword>
<dbReference type="EMBL" id="UOEF01000216">
    <property type="protein sequence ID" value="VAV95755.1"/>
    <property type="molecule type" value="Genomic_DNA"/>
</dbReference>
<evidence type="ECO:0000256" key="6">
    <source>
        <dbReference type="ARBA" id="ARBA00022723"/>
    </source>
</evidence>
<dbReference type="PROSITE" id="PS00759">
    <property type="entry name" value="ARGE_DAPE_CPG2_2"/>
    <property type="match status" value="1"/>
</dbReference>
<dbReference type="SUPFAM" id="SSF55031">
    <property type="entry name" value="Bacterial exopeptidase dimerisation domain"/>
    <property type="match status" value="1"/>
</dbReference>
<evidence type="ECO:0000256" key="4">
    <source>
        <dbReference type="ARBA" id="ARBA00022571"/>
    </source>
</evidence>
<dbReference type="Pfam" id="PF01546">
    <property type="entry name" value="Peptidase_M20"/>
    <property type="match status" value="1"/>
</dbReference>
<dbReference type="SUPFAM" id="SSF53187">
    <property type="entry name" value="Zn-dependent exopeptidases"/>
    <property type="match status" value="1"/>
</dbReference>
<keyword evidence="7 10" id="KW-0378">Hydrolase</keyword>
<dbReference type="EC" id="3.5.1.16" evidence="10"/>
<evidence type="ECO:0000256" key="5">
    <source>
        <dbReference type="ARBA" id="ARBA00022605"/>
    </source>
</evidence>
<comment type="cofactor">
    <cofactor evidence="1">
        <name>Zn(2+)</name>
        <dbReference type="ChEBI" id="CHEBI:29105"/>
    </cofactor>
</comment>
<evidence type="ECO:0000256" key="7">
    <source>
        <dbReference type="ARBA" id="ARBA00022801"/>
    </source>
</evidence>
<dbReference type="InterPro" id="IPR002933">
    <property type="entry name" value="Peptidase_M20"/>
</dbReference>
<dbReference type="Gene3D" id="3.40.630.10">
    <property type="entry name" value="Zn peptidases"/>
    <property type="match status" value="1"/>
</dbReference>
<accession>A0A3B0SLK5</accession>
<dbReference type="InterPro" id="IPR036264">
    <property type="entry name" value="Bact_exopeptidase_dim_dom"/>
</dbReference>
<dbReference type="CDD" id="cd03894">
    <property type="entry name" value="M20_ArgE"/>
    <property type="match status" value="1"/>
</dbReference>